<keyword evidence="5 7" id="KW-0472">Membrane</keyword>
<sequence>MKLTMWQRFTAPLVEPYARYQHADILHAIRLGVAVLTALLLNKITHLPHGEWTTITVFVILGLLQYQGAIYTKAKERILGTVLGVVVGLGFLWLSQDIGTWLWLYYVLISIISGLIGYIAVKQLGYIGLLTGITMLMIVSSPDHSNIAQDGLYRAFNILFGAGVAVAATLILPLKSTLMYRFLLASNLDACSNLYAGVGNHIDAETLTVKPFQYANVSSVADVSGAAHTTSSTHINYHTGAIPDVPVNKALVKALQQINKRLLAMRPHIPATASESGISKETIETIQRTHRNMIGTIDLLLTAAPRLANIEIDDDNHILLMHYQHELTQAMRHMAAVLRSPNDEVFRPITRIAVSEYPSVQHLAFEWQGYFWLTQTLQSQLQQLSDLLQTHKPRWFAASGLRYQRREQHRIEKKGSETDLHL</sequence>
<reference evidence="9 10" key="1">
    <citation type="submission" date="2019-08" db="EMBL/GenBank/DDBJ databases">
        <title>Genome sequence of Psychrobacter frigidicola ACAM304 (type strain).</title>
        <authorList>
            <person name="Bowman J.P."/>
        </authorList>
    </citation>
    <scope>NUCLEOTIDE SEQUENCE [LARGE SCALE GENOMIC DNA]</scope>
    <source>
        <strain evidence="9 10">ACAM 304</strain>
    </source>
</reference>
<proteinExistence type="inferred from homology"/>
<evidence type="ECO:0000256" key="7">
    <source>
        <dbReference type="SAM" id="Phobius"/>
    </source>
</evidence>
<keyword evidence="10" id="KW-1185">Reference proteome</keyword>
<dbReference type="PANTHER" id="PTHR30509:SF9">
    <property type="entry name" value="MULTIDRUG RESISTANCE PROTEIN MDTO"/>
    <property type="match status" value="1"/>
</dbReference>
<evidence type="ECO:0000259" key="8">
    <source>
        <dbReference type="Pfam" id="PF13515"/>
    </source>
</evidence>
<dbReference type="GO" id="GO:0005886">
    <property type="term" value="C:plasma membrane"/>
    <property type="evidence" value="ECO:0007669"/>
    <property type="project" value="UniProtKB-SubCell"/>
</dbReference>
<feature type="transmembrane region" description="Helical" evidence="7">
    <location>
        <begin position="124"/>
        <end position="140"/>
    </location>
</feature>
<evidence type="ECO:0000256" key="2">
    <source>
        <dbReference type="ARBA" id="ARBA00022475"/>
    </source>
</evidence>
<evidence type="ECO:0000256" key="6">
    <source>
        <dbReference type="ARBA" id="ARBA00043993"/>
    </source>
</evidence>
<keyword evidence="2" id="KW-1003">Cell membrane</keyword>
<name>A0A5C6ZZ08_9GAMM</name>
<evidence type="ECO:0000256" key="4">
    <source>
        <dbReference type="ARBA" id="ARBA00022989"/>
    </source>
</evidence>
<dbReference type="RefSeq" id="WP_147223926.1">
    <property type="nucleotide sequence ID" value="NZ_CAJGYY010000001.1"/>
</dbReference>
<feature type="transmembrane region" description="Helical" evidence="7">
    <location>
        <begin position="78"/>
        <end position="95"/>
    </location>
</feature>
<protein>
    <submittedName>
        <fullName evidence="9">FUSC family protein</fullName>
    </submittedName>
</protein>
<gene>
    <name evidence="9" type="ORF">ES754_09285</name>
</gene>
<organism evidence="9 10">
    <name type="scientific">Psychrobacter frigidicola</name>
    <dbReference type="NCBI Taxonomy" id="45611"/>
    <lineage>
        <taxon>Bacteria</taxon>
        <taxon>Pseudomonadati</taxon>
        <taxon>Pseudomonadota</taxon>
        <taxon>Gammaproteobacteria</taxon>
        <taxon>Moraxellales</taxon>
        <taxon>Moraxellaceae</taxon>
        <taxon>Psychrobacter</taxon>
    </lineage>
</organism>
<dbReference type="OrthoDB" id="6653789at2"/>
<keyword evidence="3 7" id="KW-0812">Transmembrane</keyword>
<evidence type="ECO:0000256" key="5">
    <source>
        <dbReference type="ARBA" id="ARBA00023136"/>
    </source>
</evidence>
<evidence type="ECO:0000256" key="1">
    <source>
        <dbReference type="ARBA" id="ARBA00004651"/>
    </source>
</evidence>
<comment type="caution">
    <text evidence="9">The sequence shown here is derived from an EMBL/GenBank/DDBJ whole genome shotgun (WGS) entry which is preliminary data.</text>
</comment>
<dbReference type="InterPro" id="IPR049453">
    <property type="entry name" value="Memb_transporter_dom"/>
</dbReference>
<dbReference type="EMBL" id="VORZ01000003">
    <property type="protein sequence ID" value="TXD96341.1"/>
    <property type="molecule type" value="Genomic_DNA"/>
</dbReference>
<comment type="similarity">
    <text evidence="6">Belongs to the YccS/YhfK family.</text>
</comment>
<evidence type="ECO:0000313" key="10">
    <source>
        <dbReference type="Proteomes" id="UP000321903"/>
    </source>
</evidence>
<feature type="transmembrane region" description="Helical" evidence="7">
    <location>
        <begin position="101"/>
        <end position="119"/>
    </location>
</feature>
<feature type="transmembrane region" description="Helical" evidence="7">
    <location>
        <begin position="28"/>
        <end position="46"/>
    </location>
</feature>
<dbReference type="AlphaFoldDB" id="A0A5C6ZZ08"/>
<keyword evidence="4 7" id="KW-1133">Transmembrane helix</keyword>
<feature type="domain" description="Integral membrane bound transporter" evidence="8">
    <location>
        <begin position="38"/>
        <end position="167"/>
    </location>
</feature>
<accession>A0A5C6ZZ08</accession>
<evidence type="ECO:0000313" key="9">
    <source>
        <dbReference type="EMBL" id="TXD96341.1"/>
    </source>
</evidence>
<feature type="transmembrane region" description="Helical" evidence="7">
    <location>
        <begin position="152"/>
        <end position="174"/>
    </location>
</feature>
<dbReference type="Pfam" id="PF13515">
    <property type="entry name" value="FUSC_2"/>
    <property type="match status" value="1"/>
</dbReference>
<dbReference type="PANTHER" id="PTHR30509">
    <property type="entry name" value="P-HYDROXYBENZOIC ACID EFFLUX PUMP SUBUNIT-RELATED"/>
    <property type="match status" value="1"/>
</dbReference>
<comment type="subcellular location">
    <subcellularLocation>
        <location evidence="1">Cell membrane</location>
        <topology evidence="1">Multi-pass membrane protein</topology>
    </subcellularLocation>
</comment>
<evidence type="ECO:0000256" key="3">
    <source>
        <dbReference type="ARBA" id="ARBA00022692"/>
    </source>
</evidence>
<feature type="transmembrane region" description="Helical" evidence="7">
    <location>
        <begin position="52"/>
        <end position="71"/>
    </location>
</feature>
<dbReference type="Proteomes" id="UP000321903">
    <property type="component" value="Unassembled WGS sequence"/>
</dbReference>